<organism evidence="13 14">
    <name type="scientific">Ostreobium quekettii</name>
    <dbReference type="NCBI Taxonomy" id="121088"/>
    <lineage>
        <taxon>Eukaryota</taxon>
        <taxon>Viridiplantae</taxon>
        <taxon>Chlorophyta</taxon>
        <taxon>core chlorophytes</taxon>
        <taxon>Ulvophyceae</taxon>
        <taxon>TCBD clade</taxon>
        <taxon>Bryopsidales</taxon>
        <taxon>Ostreobineae</taxon>
        <taxon>Ostreobiaceae</taxon>
        <taxon>Ostreobium</taxon>
    </lineage>
</organism>
<dbReference type="InterPro" id="IPR000277">
    <property type="entry name" value="Cys/Met-Metab_PyrdxlP-dep_enz"/>
</dbReference>
<keyword evidence="14" id="KW-1185">Reference proteome</keyword>
<sequence length="409" mass="43367">MASAGGPQSNGSGRPLRFATRILHPDVSGTDPYKAVAPPLYQTATFDQPSATECGPYDYTRSGNPTRTLLEEQMARLEGGCRSFAFASGMAAISVACQLVKSGGHILAGDDIYGGTSRLLANVLPAGGVEVTNVDATDLVAVAASIRPGQTKMVMLESPTNPRMQILDIRKIVELAHEAGALVLVDNSIMAPTFCQPLELGADISMTSATKFIAGHSDVTGGILTVKDKDLADRIYFLQNAVGSILGPFDCWLCLRGLKTMALRMERQADNASRMAQFLDNHKLVKKVNYAGLPNHKGRDLHFSQASSAGSLVSFTTGNLELSKVIVEGAKLFKIAVSFGSVISSISLPCFMSHASVPAEVRAERGLPDDLIRISAGIEDVEDLIADLSSAMDKAEALVNPDSKQTVSP</sequence>
<dbReference type="NCBIfam" id="TIGR01329">
    <property type="entry name" value="cysta_beta_ly_E"/>
    <property type="match status" value="1"/>
</dbReference>
<dbReference type="SUPFAM" id="SSF53383">
    <property type="entry name" value="PLP-dependent transferases"/>
    <property type="match status" value="1"/>
</dbReference>
<keyword evidence="7" id="KW-0456">Lyase</keyword>
<dbReference type="FunFam" id="3.90.1150.10:FF:000033">
    <property type="entry name" value="Cystathionine gamma-synthase"/>
    <property type="match status" value="1"/>
</dbReference>
<evidence type="ECO:0000256" key="6">
    <source>
        <dbReference type="ARBA" id="ARBA00023167"/>
    </source>
</evidence>
<evidence type="ECO:0000256" key="7">
    <source>
        <dbReference type="ARBA" id="ARBA00023239"/>
    </source>
</evidence>
<evidence type="ECO:0000256" key="9">
    <source>
        <dbReference type="ARBA" id="ARBA00052283"/>
    </source>
</evidence>
<accession>A0A8S1JAY1</accession>
<comment type="caution">
    <text evidence="13">The sequence shown here is derived from an EMBL/GenBank/DDBJ whole genome shotgun (WGS) entry which is preliminary data.</text>
</comment>
<dbReference type="GO" id="GO:0030170">
    <property type="term" value="F:pyridoxal phosphate binding"/>
    <property type="evidence" value="ECO:0007669"/>
    <property type="project" value="InterPro"/>
</dbReference>
<comment type="catalytic activity">
    <reaction evidence="9">
        <text>L,L-cystathionine + H2O = L-homocysteine + pyruvate + NH4(+)</text>
        <dbReference type="Rhea" id="RHEA:13965"/>
        <dbReference type="ChEBI" id="CHEBI:15361"/>
        <dbReference type="ChEBI" id="CHEBI:15377"/>
        <dbReference type="ChEBI" id="CHEBI:28938"/>
        <dbReference type="ChEBI" id="CHEBI:58161"/>
        <dbReference type="ChEBI" id="CHEBI:58199"/>
    </reaction>
    <physiologicalReaction direction="left-to-right" evidence="9">
        <dbReference type="Rhea" id="RHEA:13966"/>
    </physiologicalReaction>
</comment>
<keyword evidence="5 11" id="KW-0663">Pyridoxal phosphate</keyword>
<name>A0A8S1JAY1_9CHLO</name>
<evidence type="ECO:0000256" key="1">
    <source>
        <dbReference type="ARBA" id="ARBA00001933"/>
    </source>
</evidence>
<dbReference type="InterPro" id="IPR054542">
    <property type="entry name" value="Cys_met_metab_PP"/>
</dbReference>
<dbReference type="FunFam" id="3.40.640.10:FF:000009">
    <property type="entry name" value="Cystathionine gamma-synthase homolog"/>
    <property type="match status" value="1"/>
</dbReference>
<dbReference type="EMBL" id="CAJHUC010002942">
    <property type="protein sequence ID" value="CAD7704679.1"/>
    <property type="molecule type" value="Genomic_DNA"/>
</dbReference>
<comment type="subunit">
    <text evidence="10">Forms homodimers. May form homotetramers from two homodimers.</text>
</comment>
<evidence type="ECO:0000256" key="2">
    <source>
        <dbReference type="ARBA" id="ARBA00009077"/>
    </source>
</evidence>
<evidence type="ECO:0000256" key="8">
    <source>
        <dbReference type="ARBA" id="ARBA00047213"/>
    </source>
</evidence>
<dbReference type="CDD" id="cd00614">
    <property type="entry name" value="CGS_like"/>
    <property type="match status" value="1"/>
</dbReference>
<protein>
    <recommendedName>
        <fullName evidence="3">cysteine-S-conjugate beta-lyase</fullName>
        <ecNumber evidence="3">4.4.1.13</ecNumber>
    </recommendedName>
    <alternativeName>
        <fullName evidence="8">Cysteine-S-conjugate beta-lyase</fullName>
    </alternativeName>
</protein>
<dbReference type="PANTHER" id="PTHR11808:SF50">
    <property type="entry name" value="CYSTATHIONINE BETA-LYASE"/>
    <property type="match status" value="1"/>
</dbReference>
<reference evidence="13" key="1">
    <citation type="submission" date="2020-12" db="EMBL/GenBank/DDBJ databases">
        <authorList>
            <person name="Iha C."/>
        </authorList>
    </citation>
    <scope>NUCLEOTIDE SEQUENCE</scope>
</reference>
<dbReference type="InterPro" id="IPR015422">
    <property type="entry name" value="PyrdxlP-dep_Trfase_small"/>
</dbReference>
<dbReference type="Proteomes" id="UP000708148">
    <property type="component" value="Unassembled WGS sequence"/>
</dbReference>
<evidence type="ECO:0000256" key="3">
    <source>
        <dbReference type="ARBA" id="ARBA00012224"/>
    </source>
</evidence>
<evidence type="ECO:0000313" key="14">
    <source>
        <dbReference type="Proteomes" id="UP000708148"/>
    </source>
</evidence>
<dbReference type="Pfam" id="PF01053">
    <property type="entry name" value="Cys_Met_Meta_PP"/>
    <property type="match status" value="1"/>
</dbReference>
<dbReference type="Gene3D" id="3.90.1150.10">
    <property type="entry name" value="Aspartate Aminotransferase, domain 1"/>
    <property type="match status" value="1"/>
</dbReference>
<gene>
    <name evidence="13" type="ORF">OSTQU699_LOCUS10034</name>
</gene>
<keyword evidence="4" id="KW-0028">Amino-acid biosynthesis</keyword>
<dbReference type="GO" id="GO:0019346">
    <property type="term" value="P:transsulfuration"/>
    <property type="evidence" value="ECO:0007669"/>
    <property type="project" value="InterPro"/>
</dbReference>
<dbReference type="InterPro" id="IPR015424">
    <property type="entry name" value="PyrdxlP-dep_Trfase"/>
</dbReference>
<dbReference type="InterPro" id="IPR015421">
    <property type="entry name" value="PyrdxlP-dep_Trfase_major"/>
</dbReference>
<proteinExistence type="inferred from homology"/>
<dbReference type="GO" id="GO:0005737">
    <property type="term" value="C:cytoplasm"/>
    <property type="evidence" value="ECO:0007669"/>
    <property type="project" value="TreeGrafter"/>
</dbReference>
<evidence type="ECO:0000313" key="13">
    <source>
        <dbReference type="EMBL" id="CAD7704679.1"/>
    </source>
</evidence>
<dbReference type="OrthoDB" id="3512640at2759"/>
<dbReference type="PIRSF" id="PIRSF001434">
    <property type="entry name" value="CGS"/>
    <property type="match status" value="1"/>
</dbReference>
<comment type="cofactor">
    <cofactor evidence="1 12">
        <name>pyridoxal 5'-phosphate</name>
        <dbReference type="ChEBI" id="CHEBI:597326"/>
    </cofactor>
</comment>
<dbReference type="EC" id="4.4.1.13" evidence="3"/>
<evidence type="ECO:0000256" key="12">
    <source>
        <dbReference type="RuleBase" id="RU362118"/>
    </source>
</evidence>
<evidence type="ECO:0000256" key="4">
    <source>
        <dbReference type="ARBA" id="ARBA00022605"/>
    </source>
</evidence>
<dbReference type="PROSITE" id="PS00868">
    <property type="entry name" value="CYS_MET_METAB_PP"/>
    <property type="match status" value="1"/>
</dbReference>
<dbReference type="InterPro" id="IPR006238">
    <property type="entry name" value="Cys_b_lyase_euk"/>
</dbReference>
<dbReference type="Gene3D" id="3.40.640.10">
    <property type="entry name" value="Type I PLP-dependent aspartate aminotransferase-like (Major domain)"/>
    <property type="match status" value="1"/>
</dbReference>
<feature type="modified residue" description="N6-(pyridoxal phosphate)lysine" evidence="11">
    <location>
        <position position="211"/>
    </location>
</feature>
<dbReference type="AlphaFoldDB" id="A0A8S1JAY1"/>
<dbReference type="GO" id="GO:0047804">
    <property type="term" value="F:cysteine-S-conjugate beta-lyase activity"/>
    <property type="evidence" value="ECO:0007669"/>
    <property type="project" value="UniProtKB-EC"/>
</dbReference>
<keyword evidence="6" id="KW-0486">Methionine biosynthesis</keyword>
<dbReference type="GO" id="GO:0071266">
    <property type="term" value="P:'de novo' L-methionine biosynthetic process"/>
    <property type="evidence" value="ECO:0007669"/>
    <property type="project" value="InterPro"/>
</dbReference>
<evidence type="ECO:0000256" key="10">
    <source>
        <dbReference type="ARBA" id="ARBA00064715"/>
    </source>
</evidence>
<evidence type="ECO:0000256" key="11">
    <source>
        <dbReference type="PIRSR" id="PIRSR001434-2"/>
    </source>
</evidence>
<comment type="similarity">
    <text evidence="2 12">Belongs to the trans-sulfuration enzymes family.</text>
</comment>
<evidence type="ECO:0000256" key="5">
    <source>
        <dbReference type="ARBA" id="ARBA00022898"/>
    </source>
</evidence>
<dbReference type="PANTHER" id="PTHR11808">
    <property type="entry name" value="TRANS-SULFURATION ENZYME FAMILY MEMBER"/>
    <property type="match status" value="1"/>
</dbReference>